<dbReference type="Proteomes" id="UP000254601">
    <property type="component" value="Unassembled WGS sequence"/>
</dbReference>
<evidence type="ECO:0000313" key="2">
    <source>
        <dbReference type="Proteomes" id="UP000254601"/>
    </source>
</evidence>
<accession>A0A380MN93</accession>
<keyword evidence="2" id="KW-1185">Reference proteome</keyword>
<dbReference type="EMBL" id="UHIC01000001">
    <property type="protein sequence ID" value="SUO94100.1"/>
    <property type="molecule type" value="Genomic_DNA"/>
</dbReference>
<organism evidence="1 2">
    <name type="scientific">Suttonella ornithocola</name>
    <dbReference type="NCBI Taxonomy" id="279832"/>
    <lineage>
        <taxon>Bacteria</taxon>
        <taxon>Pseudomonadati</taxon>
        <taxon>Pseudomonadota</taxon>
        <taxon>Gammaproteobacteria</taxon>
        <taxon>Cardiobacteriales</taxon>
        <taxon>Cardiobacteriaceae</taxon>
        <taxon>Suttonella</taxon>
    </lineage>
</organism>
<proteinExistence type="predicted"/>
<gene>
    <name evidence="1" type="ORF">NCTC13337_00571</name>
</gene>
<evidence type="ECO:0000313" key="1">
    <source>
        <dbReference type="EMBL" id="SUO94100.1"/>
    </source>
</evidence>
<sequence length="97" mass="9939">MISNHLGEKIKTLNIALLMACASPGNTAAEDAQARDSNYANPAATEETIAKGAVTVQKDTASPVVLPGNNDSGVSQGVAEQVGTIKVQQTVNSANPY</sequence>
<dbReference type="RefSeq" id="WP_072576360.1">
    <property type="nucleotide sequence ID" value="NZ_LWHB01000065.1"/>
</dbReference>
<protein>
    <submittedName>
        <fullName evidence="1">Uncharacterized protein</fullName>
    </submittedName>
</protein>
<name>A0A380MN93_9GAMM</name>
<dbReference type="AlphaFoldDB" id="A0A380MN93"/>
<reference evidence="1 2" key="1">
    <citation type="submission" date="2018-06" db="EMBL/GenBank/DDBJ databases">
        <authorList>
            <consortium name="Pathogen Informatics"/>
            <person name="Doyle S."/>
        </authorList>
    </citation>
    <scope>NUCLEOTIDE SEQUENCE [LARGE SCALE GENOMIC DNA]</scope>
    <source>
        <strain evidence="1 2">NCTC13337</strain>
    </source>
</reference>